<dbReference type="Proteomes" id="UP000275925">
    <property type="component" value="Unassembled WGS sequence"/>
</dbReference>
<name>A0A388TG82_9BACT</name>
<dbReference type="EMBL" id="BGZO01000005">
    <property type="protein sequence ID" value="GBR75647.1"/>
    <property type="molecule type" value="Genomic_DNA"/>
</dbReference>
<proteinExistence type="predicted"/>
<dbReference type="AlphaFoldDB" id="A0A388TG82"/>
<reference evidence="1 2" key="1">
    <citation type="journal article" date="2019" name="ISME J.">
        <title>Genome analyses of uncultured TG2/ZB3 bacteria in 'Margulisbacteria' specifically attached to ectosymbiotic spirochetes of protists in the termite gut.</title>
        <authorList>
            <person name="Utami Y.D."/>
            <person name="Kuwahara H."/>
            <person name="Igai K."/>
            <person name="Murakami T."/>
            <person name="Sugaya K."/>
            <person name="Morikawa T."/>
            <person name="Nagura Y."/>
            <person name="Yuki M."/>
            <person name="Deevong P."/>
            <person name="Inoue T."/>
            <person name="Kihara K."/>
            <person name="Lo N."/>
            <person name="Yamada A."/>
            <person name="Ohkuma M."/>
            <person name="Hongoh Y."/>
        </authorList>
    </citation>
    <scope>NUCLEOTIDE SEQUENCE [LARGE SCALE GENOMIC DNA]</scope>
    <source>
        <strain evidence="1">NkOx7-02</strain>
    </source>
</reference>
<protein>
    <submittedName>
        <fullName evidence="1">Uncharacterized protein</fullName>
    </submittedName>
</protein>
<sequence>MQSKLMSNSEQLIGADDSIAKISGNTVEIFGQTFPLIRPHYHPTGELESFAIELTVITYQGHTIPIDGRIYLYKDGKFHGTGLHNKNYNDSYKYEHRGQEFPLSRGIFFYHSGKLERFSVKDEIKINLTDAGEQLMLYKGDTVTFYEDNGLPKRIWLNRVRSSQGEYFNVIEISETGKITKILEDRVEYDYN</sequence>
<comment type="caution">
    <text evidence="1">The sequence shown here is derived from an EMBL/GenBank/DDBJ whole genome shotgun (WGS) entry which is preliminary data.</text>
</comment>
<accession>A0A388TG82</accession>
<evidence type="ECO:0000313" key="2">
    <source>
        <dbReference type="Proteomes" id="UP000275925"/>
    </source>
</evidence>
<organism evidence="1 2">
    <name type="scientific">Candidatus Termititenax persephonae</name>
    <dbReference type="NCBI Taxonomy" id="2218525"/>
    <lineage>
        <taxon>Bacteria</taxon>
        <taxon>Bacillati</taxon>
        <taxon>Candidatus Margulisiibacteriota</taxon>
        <taxon>Candidatus Termititenacia</taxon>
        <taxon>Candidatus Termititenacales</taxon>
        <taxon>Candidatus Termititenacaceae</taxon>
        <taxon>Candidatus Termititenax</taxon>
    </lineage>
</organism>
<keyword evidence="2" id="KW-1185">Reference proteome</keyword>
<evidence type="ECO:0000313" key="1">
    <source>
        <dbReference type="EMBL" id="GBR75647.1"/>
    </source>
</evidence>
<gene>
    <name evidence="1" type="ORF">NO2_0301</name>
</gene>